<dbReference type="AlphaFoldDB" id="A0A154NYR4"/>
<proteinExistence type="predicted"/>
<gene>
    <name evidence="1" type="ORF">WN55_02047</name>
</gene>
<accession>A0A154NYR4</accession>
<dbReference type="Proteomes" id="UP000076502">
    <property type="component" value="Unassembled WGS sequence"/>
</dbReference>
<keyword evidence="2" id="KW-1185">Reference proteome</keyword>
<organism evidence="1 2">
    <name type="scientific">Dufourea novaeangliae</name>
    <name type="common">Sweat bee</name>
    <dbReference type="NCBI Taxonomy" id="178035"/>
    <lineage>
        <taxon>Eukaryota</taxon>
        <taxon>Metazoa</taxon>
        <taxon>Ecdysozoa</taxon>
        <taxon>Arthropoda</taxon>
        <taxon>Hexapoda</taxon>
        <taxon>Insecta</taxon>
        <taxon>Pterygota</taxon>
        <taxon>Neoptera</taxon>
        <taxon>Endopterygota</taxon>
        <taxon>Hymenoptera</taxon>
        <taxon>Apocrita</taxon>
        <taxon>Aculeata</taxon>
        <taxon>Apoidea</taxon>
        <taxon>Anthophila</taxon>
        <taxon>Halictidae</taxon>
        <taxon>Rophitinae</taxon>
        <taxon>Dufourea</taxon>
    </lineage>
</organism>
<evidence type="ECO:0000313" key="2">
    <source>
        <dbReference type="Proteomes" id="UP000076502"/>
    </source>
</evidence>
<dbReference type="EMBL" id="KQ434777">
    <property type="protein sequence ID" value="KZC04158.1"/>
    <property type="molecule type" value="Genomic_DNA"/>
</dbReference>
<evidence type="ECO:0000313" key="1">
    <source>
        <dbReference type="EMBL" id="KZC04158.1"/>
    </source>
</evidence>
<reference evidence="1 2" key="1">
    <citation type="submission" date="2015-07" db="EMBL/GenBank/DDBJ databases">
        <title>The genome of Dufourea novaeangliae.</title>
        <authorList>
            <person name="Pan H."/>
            <person name="Kapheim K."/>
        </authorList>
    </citation>
    <scope>NUCLEOTIDE SEQUENCE [LARGE SCALE GENOMIC DNA]</scope>
    <source>
        <strain evidence="1">0120121106</strain>
        <tissue evidence="1">Whole body</tissue>
    </source>
</reference>
<sequence length="62" mass="7384">MICSMLSRPMEIIKKMSNRKFHVLLDTKHKESVEQNLSIDYPRKIEQLVVDHRNQNLTSLFV</sequence>
<protein>
    <submittedName>
        <fullName evidence="1">Uncharacterized protein</fullName>
    </submittedName>
</protein>
<name>A0A154NYR4_DUFNO</name>